<dbReference type="PROSITE" id="PS51212">
    <property type="entry name" value="WSC"/>
    <property type="match status" value="1"/>
</dbReference>
<gene>
    <name evidence="9" type="ORF">B0J13DRAFT_523633</name>
</gene>
<evidence type="ECO:0000256" key="6">
    <source>
        <dbReference type="ARBA" id="ARBA00023180"/>
    </source>
</evidence>
<dbReference type="EMBL" id="JAGMUU010000007">
    <property type="protein sequence ID" value="KAH7148977.1"/>
    <property type="molecule type" value="Genomic_DNA"/>
</dbReference>
<keyword evidence="5" id="KW-0472">Membrane</keyword>
<dbReference type="Pfam" id="PF01822">
    <property type="entry name" value="WSC"/>
    <property type="match status" value="1"/>
</dbReference>
<comment type="caution">
    <text evidence="9">The sequence shown here is derived from an EMBL/GenBank/DDBJ whole genome shotgun (WGS) entry which is preliminary data.</text>
</comment>
<dbReference type="OrthoDB" id="5985073at2759"/>
<dbReference type="PANTHER" id="PTHR24269">
    <property type="entry name" value="KREMEN PROTEIN"/>
    <property type="match status" value="1"/>
</dbReference>
<evidence type="ECO:0000313" key="9">
    <source>
        <dbReference type="EMBL" id="KAH7148977.1"/>
    </source>
</evidence>
<dbReference type="InterPro" id="IPR002889">
    <property type="entry name" value="WSC_carb-bd"/>
</dbReference>
<reference evidence="9" key="1">
    <citation type="journal article" date="2021" name="Nat. Commun.">
        <title>Genetic determinants of endophytism in the Arabidopsis root mycobiome.</title>
        <authorList>
            <person name="Mesny F."/>
            <person name="Miyauchi S."/>
            <person name="Thiergart T."/>
            <person name="Pickel B."/>
            <person name="Atanasova L."/>
            <person name="Karlsson M."/>
            <person name="Huettel B."/>
            <person name="Barry K.W."/>
            <person name="Haridas S."/>
            <person name="Chen C."/>
            <person name="Bauer D."/>
            <person name="Andreopoulos W."/>
            <person name="Pangilinan J."/>
            <person name="LaButti K."/>
            <person name="Riley R."/>
            <person name="Lipzen A."/>
            <person name="Clum A."/>
            <person name="Drula E."/>
            <person name="Henrissat B."/>
            <person name="Kohler A."/>
            <person name="Grigoriev I.V."/>
            <person name="Martin F.M."/>
            <person name="Hacquard S."/>
        </authorList>
    </citation>
    <scope>NUCLEOTIDE SEQUENCE</scope>
    <source>
        <strain evidence="9">MPI-CAGE-AT-0021</strain>
    </source>
</reference>
<feature type="chain" id="PRO_5040430576" evidence="7">
    <location>
        <begin position="21"/>
        <end position="181"/>
    </location>
</feature>
<dbReference type="SMART" id="SM00321">
    <property type="entry name" value="WSC"/>
    <property type="match status" value="1"/>
</dbReference>
<organism evidence="9 10">
    <name type="scientific">Dactylonectria estremocensis</name>
    <dbReference type="NCBI Taxonomy" id="1079267"/>
    <lineage>
        <taxon>Eukaryota</taxon>
        <taxon>Fungi</taxon>
        <taxon>Dikarya</taxon>
        <taxon>Ascomycota</taxon>
        <taxon>Pezizomycotina</taxon>
        <taxon>Sordariomycetes</taxon>
        <taxon>Hypocreomycetidae</taxon>
        <taxon>Hypocreales</taxon>
        <taxon>Nectriaceae</taxon>
        <taxon>Dactylonectria</taxon>
    </lineage>
</organism>
<evidence type="ECO:0000259" key="8">
    <source>
        <dbReference type="PROSITE" id="PS51212"/>
    </source>
</evidence>
<evidence type="ECO:0000256" key="4">
    <source>
        <dbReference type="ARBA" id="ARBA00022989"/>
    </source>
</evidence>
<keyword evidence="6" id="KW-0325">Glycoprotein</keyword>
<dbReference type="AlphaFoldDB" id="A0A9P9EYR5"/>
<protein>
    <submittedName>
        <fullName evidence="9">WSC domain-containing protein</fullName>
    </submittedName>
</protein>
<feature type="signal peptide" evidence="7">
    <location>
        <begin position="1"/>
        <end position="20"/>
    </location>
</feature>
<dbReference type="InterPro" id="IPR051836">
    <property type="entry name" value="Kremen_rcpt"/>
</dbReference>
<keyword evidence="3 7" id="KW-0732">Signal</keyword>
<dbReference type="PANTHER" id="PTHR24269:SF16">
    <property type="entry name" value="PROTEIN SLG1"/>
    <property type="match status" value="1"/>
</dbReference>
<evidence type="ECO:0000256" key="3">
    <source>
        <dbReference type="ARBA" id="ARBA00022729"/>
    </source>
</evidence>
<accession>A0A9P9EYR5</accession>
<evidence type="ECO:0000256" key="2">
    <source>
        <dbReference type="ARBA" id="ARBA00022692"/>
    </source>
</evidence>
<evidence type="ECO:0000256" key="5">
    <source>
        <dbReference type="ARBA" id="ARBA00023136"/>
    </source>
</evidence>
<keyword evidence="10" id="KW-1185">Reference proteome</keyword>
<feature type="domain" description="WSC" evidence="8">
    <location>
        <begin position="41"/>
        <end position="136"/>
    </location>
</feature>
<evidence type="ECO:0000313" key="10">
    <source>
        <dbReference type="Proteomes" id="UP000717696"/>
    </source>
</evidence>
<dbReference type="Proteomes" id="UP000717696">
    <property type="component" value="Unassembled WGS sequence"/>
</dbReference>
<evidence type="ECO:0000256" key="1">
    <source>
        <dbReference type="ARBA" id="ARBA00004167"/>
    </source>
</evidence>
<dbReference type="GO" id="GO:0005886">
    <property type="term" value="C:plasma membrane"/>
    <property type="evidence" value="ECO:0007669"/>
    <property type="project" value="TreeGrafter"/>
</dbReference>
<keyword evidence="2" id="KW-0812">Transmembrane</keyword>
<proteinExistence type="predicted"/>
<evidence type="ECO:0000256" key="7">
    <source>
        <dbReference type="SAM" id="SignalP"/>
    </source>
</evidence>
<comment type="subcellular location">
    <subcellularLocation>
        <location evidence="1">Membrane</location>
        <topology evidence="1">Single-pass membrane protein</topology>
    </subcellularLocation>
</comment>
<keyword evidence="4" id="KW-1133">Transmembrane helix</keyword>
<sequence>MKPQSLVAAAACFMPLLSSATPTPEDKLKESQTLPCAIKHMWGFIGCYDGSPIPWSANMTSLSGSKDLTPKKCQDECRKKGFDLAALRNGDECYCHNNLDPVDKKLDDPQCDSRCCGDKDAKCGGSSGELAVWEDKDNKVKRPKAKVASSSLGSCRHRRKNGTWRTVCDSEAVVTGFHGRF</sequence>
<name>A0A9P9EYR5_9HYPO</name>